<feature type="domain" description="MacB-like periplasmic core" evidence="9">
    <location>
        <begin position="25"/>
        <end position="272"/>
    </location>
</feature>
<comment type="caution">
    <text evidence="10">The sequence shown here is derived from an EMBL/GenBank/DDBJ whole genome shotgun (WGS) entry which is preliminary data.</text>
</comment>
<reference evidence="10 11" key="1">
    <citation type="journal article" date="2024" name="Appl. Environ. Microbiol.">
        <title>Pontiella agarivorans sp. nov., a novel marine anaerobic bacterium capable of degrading macroalgal polysaccharides and fixing nitrogen.</title>
        <authorList>
            <person name="Liu N."/>
            <person name="Kivenson V."/>
            <person name="Peng X."/>
            <person name="Cui Z."/>
            <person name="Lankiewicz T.S."/>
            <person name="Gosselin K.M."/>
            <person name="English C.J."/>
            <person name="Blair E.M."/>
            <person name="O'Malley M.A."/>
            <person name="Valentine D.L."/>
        </authorList>
    </citation>
    <scope>NUCLEOTIDE SEQUENCE [LARGE SCALE GENOMIC DNA]</scope>
    <source>
        <strain evidence="10 11">NLcol2</strain>
    </source>
</reference>
<evidence type="ECO:0000256" key="7">
    <source>
        <dbReference type="SAM" id="Phobius"/>
    </source>
</evidence>
<feature type="transmembrane region" description="Helical" evidence="7">
    <location>
        <begin position="301"/>
        <end position="329"/>
    </location>
</feature>
<evidence type="ECO:0000313" key="11">
    <source>
        <dbReference type="Proteomes" id="UP001290861"/>
    </source>
</evidence>
<dbReference type="InterPro" id="IPR025857">
    <property type="entry name" value="MacB_PCD"/>
</dbReference>
<dbReference type="Proteomes" id="UP001290861">
    <property type="component" value="Unassembled WGS sequence"/>
</dbReference>
<evidence type="ECO:0000259" key="9">
    <source>
        <dbReference type="Pfam" id="PF12704"/>
    </source>
</evidence>
<dbReference type="InterPro" id="IPR003838">
    <property type="entry name" value="ABC3_permease_C"/>
</dbReference>
<feature type="transmembrane region" description="Helical" evidence="7">
    <location>
        <begin position="20"/>
        <end position="44"/>
    </location>
</feature>
<proteinExistence type="inferred from homology"/>
<evidence type="ECO:0000256" key="3">
    <source>
        <dbReference type="ARBA" id="ARBA00022692"/>
    </source>
</evidence>
<keyword evidence="11" id="KW-1185">Reference proteome</keyword>
<comment type="similarity">
    <text evidence="6">Belongs to the ABC-4 integral membrane protein family.</text>
</comment>
<name>A0ABU5N1M7_9BACT</name>
<keyword evidence="3 7" id="KW-0812">Transmembrane</keyword>
<feature type="transmembrane region" description="Helical" evidence="7">
    <location>
        <begin position="350"/>
        <end position="379"/>
    </location>
</feature>
<feature type="transmembrane region" description="Helical" evidence="7">
    <location>
        <begin position="391"/>
        <end position="411"/>
    </location>
</feature>
<evidence type="ECO:0000256" key="6">
    <source>
        <dbReference type="ARBA" id="ARBA00038076"/>
    </source>
</evidence>
<feature type="domain" description="ABC3 transporter permease C-terminal" evidence="8">
    <location>
        <begin position="308"/>
        <end position="420"/>
    </location>
</feature>
<keyword evidence="4 7" id="KW-1133">Transmembrane helix</keyword>
<dbReference type="PANTHER" id="PTHR30572:SF4">
    <property type="entry name" value="ABC TRANSPORTER PERMEASE YTRF"/>
    <property type="match status" value="1"/>
</dbReference>
<evidence type="ECO:0000256" key="5">
    <source>
        <dbReference type="ARBA" id="ARBA00023136"/>
    </source>
</evidence>
<dbReference type="RefSeq" id="WP_322610131.1">
    <property type="nucleotide sequence ID" value="NZ_JARVCO010000012.1"/>
</dbReference>
<evidence type="ECO:0000256" key="4">
    <source>
        <dbReference type="ARBA" id="ARBA00022989"/>
    </source>
</evidence>
<dbReference type="Pfam" id="PF12704">
    <property type="entry name" value="MacB_PCD"/>
    <property type="match status" value="1"/>
</dbReference>
<evidence type="ECO:0000259" key="8">
    <source>
        <dbReference type="Pfam" id="PF02687"/>
    </source>
</evidence>
<dbReference type="PANTHER" id="PTHR30572">
    <property type="entry name" value="MEMBRANE COMPONENT OF TRANSPORTER-RELATED"/>
    <property type="match status" value="1"/>
</dbReference>
<gene>
    <name evidence="10" type="ORF">P9H32_17130</name>
</gene>
<accession>A0ABU5N1M7</accession>
<keyword evidence="5 7" id="KW-0472">Membrane</keyword>
<evidence type="ECO:0000256" key="2">
    <source>
        <dbReference type="ARBA" id="ARBA00022475"/>
    </source>
</evidence>
<dbReference type="EMBL" id="JARVCO010000012">
    <property type="protein sequence ID" value="MDZ8120358.1"/>
    <property type="molecule type" value="Genomic_DNA"/>
</dbReference>
<comment type="subcellular location">
    <subcellularLocation>
        <location evidence="1">Cell membrane</location>
        <topology evidence="1">Multi-pass membrane protein</topology>
    </subcellularLocation>
</comment>
<keyword evidence="2" id="KW-1003">Cell membrane</keyword>
<dbReference type="Pfam" id="PF02687">
    <property type="entry name" value="FtsX"/>
    <property type="match status" value="1"/>
</dbReference>
<protein>
    <submittedName>
        <fullName evidence="10">ABC transporter permease</fullName>
    </submittedName>
</protein>
<evidence type="ECO:0000256" key="1">
    <source>
        <dbReference type="ARBA" id="ARBA00004651"/>
    </source>
</evidence>
<sequence>MNTMRPERMVKLAVKNLSQYKLRAGLTMLGIIFGVCSVVAMLSVGEGANQEIQEKIQRMGSRNILIKSVKVPKEETNSGGSRNFIASYGLTYDDADDLTRFVPNLEASIPIKRLRYDVQFKERKLQTDVVATLPAFIRVQNYRMVRGRFLSAADQSFGTPVCVIGTRLARMLYAGYDPVGQTLTIDRDAYTVVGIVGDIAQGEVELSQNELWLEGENQSVYIPLRTYQQKRGDLFTQWSEGGGTFEKIELYELILSIDEQDHVVRAVDAVRRVLKKNHKKEDYSVVVPLELIRQARETRKLFNIVLGSIAAISLIVGGIGIMNIMLATVSERTREIGIRRALGATRTDIVLQFLMETLILSISGGVIGLVFGAIIPLLITAATDVKTVLTFPAFAVAFSVSVAVSVVFGIYPARRAAMMDPIEALRHE</sequence>
<organism evidence="10 11">
    <name type="scientific">Pontiella agarivorans</name>
    <dbReference type="NCBI Taxonomy" id="3038953"/>
    <lineage>
        <taxon>Bacteria</taxon>
        <taxon>Pseudomonadati</taxon>
        <taxon>Kiritimatiellota</taxon>
        <taxon>Kiritimatiellia</taxon>
        <taxon>Kiritimatiellales</taxon>
        <taxon>Pontiellaceae</taxon>
        <taxon>Pontiella</taxon>
    </lineage>
</organism>
<evidence type="ECO:0000313" key="10">
    <source>
        <dbReference type="EMBL" id="MDZ8120358.1"/>
    </source>
</evidence>
<dbReference type="InterPro" id="IPR050250">
    <property type="entry name" value="Macrolide_Exporter_MacB"/>
</dbReference>